<evidence type="ECO:0000313" key="3">
    <source>
        <dbReference type="Proteomes" id="UP001189429"/>
    </source>
</evidence>
<dbReference type="SUPFAM" id="SSF75005">
    <property type="entry name" value="Arabinanase/levansucrase/invertase"/>
    <property type="match status" value="1"/>
</dbReference>
<proteinExistence type="predicted"/>
<gene>
    <name evidence="2" type="ORF">PCOR1329_LOCUS76341</name>
</gene>
<dbReference type="Proteomes" id="UP001189429">
    <property type="component" value="Unassembled WGS sequence"/>
</dbReference>
<keyword evidence="1" id="KW-0812">Transmembrane</keyword>
<dbReference type="EMBL" id="CAUYUJ010020483">
    <property type="protein sequence ID" value="CAK0898508.1"/>
    <property type="molecule type" value="Genomic_DNA"/>
</dbReference>
<feature type="transmembrane region" description="Helical" evidence="1">
    <location>
        <begin position="38"/>
        <end position="68"/>
    </location>
</feature>
<sequence>MPTRPQENEELVSDFNAYYANFWMQLAVFHFKLPHAKLWAGLVCLVAWMYGTFALCLLLYATIIYTIWTFAAPDGSHHADSSSRLNVLLGRSWRVSQPDSTLRSNNNVSITVFKGKYFAAYRNADWHWPSKHASLLVATASHPAGPWKLVWKHKTGEDLREMLLFELHGTLFLYYCSIDSGFLGTFNVKGTRCFLSQDGVTWSSPEGRGNGLVSRPGELIWDVKVVPQDDGEPVVYKTSYMGGHYQAGGANMEVLFEQSRNGLDWTPCGSSKDGVVYRGGISEVAFEFTQRGDLVAIGRNEDGDSSGFGSQLFFASSGDLGQWQALAQSLPWRFDSPRFCRVDATGDVLLLARYTYQKYAAAPSWLPLKVQEAVNIVLYSVRPKTAAVFRLAPAESWAGTSGPWHTCKPIELVRFFEHGLAVADTGFFSVVPRPHTKDSWYVANYSAAGHSHAWWVAGQLASSHVYVAELRVEEEEVPGY</sequence>
<dbReference type="InterPro" id="IPR023296">
    <property type="entry name" value="Glyco_hydro_beta-prop_sf"/>
</dbReference>
<accession>A0ABN9XHC8</accession>
<keyword evidence="1" id="KW-1133">Transmembrane helix</keyword>
<evidence type="ECO:0000313" key="2">
    <source>
        <dbReference type="EMBL" id="CAK0898508.1"/>
    </source>
</evidence>
<comment type="caution">
    <text evidence="2">The sequence shown here is derived from an EMBL/GenBank/DDBJ whole genome shotgun (WGS) entry which is preliminary data.</text>
</comment>
<protein>
    <submittedName>
        <fullName evidence="2">Uncharacterized protein</fullName>
    </submittedName>
</protein>
<organism evidence="2 3">
    <name type="scientific">Prorocentrum cordatum</name>
    <dbReference type="NCBI Taxonomy" id="2364126"/>
    <lineage>
        <taxon>Eukaryota</taxon>
        <taxon>Sar</taxon>
        <taxon>Alveolata</taxon>
        <taxon>Dinophyceae</taxon>
        <taxon>Prorocentrales</taxon>
        <taxon>Prorocentraceae</taxon>
        <taxon>Prorocentrum</taxon>
    </lineage>
</organism>
<keyword evidence="3" id="KW-1185">Reference proteome</keyword>
<name>A0ABN9XHC8_9DINO</name>
<reference evidence="2" key="1">
    <citation type="submission" date="2023-10" db="EMBL/GenBank/DDBJ databases">
        <authorList>
            <person name="Chen Y."/>
            <person name="Shah S."/>
            <person name="Dougan E. K."/>
            <person name="Thang M."/>
            <person name="Chan C."/>
        </authorList>
    </citation>
    <scope>NUCLEOTIDE SEQUENCE [LARGE SCALE GENOMIC DNA]</scope>
</reference>
<evidence type="ECO:0000256" key="1">
    <source>
        <dbReference type="SAM" id="Phobius"/>
    </source>
</evidence>
<keyword evidence="1" id="KW-0472">Membrane</keyword>